<evidence type="ECO:0000256" key="5">
    <source>
        <dbReference type="ARBA" id="ARBA00022723"/>
    </source>
</evidence>
<evidence type="ECO:0000256" key="1">
    <source>
        <dbReference type="ARBA" id="ARBA00000098"/>
    </source>
</evidence>
<dbReference type="GO" id="GO:0070006">
    <property type="term" value="F:metalloaminopeptidase activity"/>
    <property type="evidence" value="ECO:0007669"/>
    <property type="project" value="TreeGrafter"/>
</dbReference>
<accession>G8NYM4</accession>
<dbReference type="PRINTS" id="PR00756">
    <property type="entry name" value="ALADIPTASE"/>
</dbReference>
<feature type="domain" description="Peptidase M1 membrane alanine aminopeptidase" evidence="13">
    <location>
        <begin position="227"/>
        <end position="442"/>
    </location>
</feature>
<keyword evidence="4 12" id="KW-0645">Protease</keyword>
<dbReference type="GO" id="GO:0016285">
    <property type="term" value="F:alanyl aminopeptidase activity"/>
    <property type="evidence" value="ECO:0007669"/>
    <property type="project" value="UniProtKB-EC"/>
</dbReference>
<keyword evidence="3 12" id="KW-0031">Aminopeptidase</keyword>
<dbReference type="HOGENOM" id="CLU_003705_0_1_0"/>
<dbReference type="EMBL" id="CP003130">
    <property type="protein sequence ID" value="AEU39083.1"/>
    <property type="molecule type" value="Genomic_DNA"/>
</dbReference>
<feature type="binding site" evidence="10">
    <location>
        <position position="303"/>
    </location>
    <ligand>
        <name>Zn(2+)</name>
        <dbReference type="ChEBI" id="CHEBI:29105"/>
        <note>catalytic</note>
    </ligand>
</feature>
<dbReference type="InterPro" id="IPR034016">
    <property type="entry name" value="M1_APN-typ"/>
</dbReference>
<dbReference type="Gene3D" id="2.60.40.1910">
    <property type="match status" value="1"/>
</dbReference>
<dbReference type="PANTHER" id="PTHR11533">
    <property type="entry name" value="PROTEASE M1 ZINC METALLOPROTEASE"/>
    <property type="match status" value="1"/>
</dbReference>
<dbReference type="PANTHER" id="PTHR11533:SF174">
    <property type="entry name" value="PUROMYCIN-SENSITIVE AMINOPEPTIDASE-RELATED"/>
    <property type="match status" value="1"/>
</dbReference>
<evidence type="ECO:0000256" key="2">
    <source>
        <dbReference type="ARBA" id="ARBA00010136"/>
    </source>
</evidence>
<feature type="binding site" evidence="10">
    <location>
        <position position="322"/>
    </location>
    <ligand>
        <name>Zn(2+)</name>
        <dbReference type="ChEBI" id="CHEBI:29105"/>
        <note>catalytic</note>
    </ligand>
</feature>
<dbReference type="GO" id="GO:0005615">
    <property type="term" value="C:extracellular space"/>
    <property type="evidence" value="ECO:0007669"/>
    <property type="project" value="TreeGrafter"/>
</dbReference>
<keyword evidence="6 12" id="KW-0378">Hydrolase</keyword>
<feature type="domain" description="ERAP1-like C-terminal" evidence="14">
    <location>
        <begin position="516"/>
        <end position="824"/>
    </location>
</feature>
<dbReference type="Proteomes" id="UP000007113">
    <property type="component" value="Chromosome"/>
</dbReference>
<dbReference type="InterPro" id="IPR045357">
    <property type="entry name" value="Aminopeptidase_N-like_N"/>
</dbReference>
<dbReference type="Gene3D" id="1.25.50.20">
    <property type="match status" value="1"/>
</dbReference>
<proteinExistence type="inferred from homology"/>
<dbReference type="FunFam" id="1.10.390.10:FF:000006">
    <property type="entry name" value="Puromycin-sensitive aminopeptidase"/>
    <property type="match status" value="1"/>
</dbReference>
<feature type="binding site" evidence="10">
    <location>
        <position position="299"/>
    </location>
    <ligand>
        <name>Zn(2+)</name>
        <dbReference type="ChEBI" id="CHEBI:29105"/>
        <note>catalytic</note>
    </ligand>
</feature>
<evidence type="ECO:0000256" key="6">
    <source>
        <dbReference type="ARBA" id="ARBA00022801"/>
    </source>
</evidence>
<evidence type="ECO:0000256" key="9">
    <source>
        <dbReference type="PIRSR" id="PIRSR634016-1"/>
    </source>
</evidence>
<evidence type="ECO:0000313" key="17">
    <source>
        <dbReference type="Proteomes" id="UP000007113"/>
    </source>
</evidence>
<dbReference type="InterPro" id="IPR014782">
    <property type="entry name" value="Peptidase_M1_dom"/>
</dbReference>
<evidence type="ECO:0000256" key="3">
    <source>
        <dbReference type="ARBA" id="ARBA00022438"/>
    </source>
</evidence>
<dbReference type="InterPro" id="IPR027268">
    <property type="entry name" value="Peptidase_M4/M1_CTD_sf"/>
</dbReference>
<feature type="active site" description="Proton acceptor" evidence="9">
    <location>
        <position position="300"/>
    </location>
</feature>
<evidence type="ECO:0000256" key="7">
    <source>
        <dbReference type="ARBA" id="ARBA00022833"/>
    </source>
</evidence>
<evidence type="ECO:0000259" key="15">
    <source>
        <dbReference type="Pfam" id="PF17900"/>
    </source>
</evidence>
<dbReference type="OrthoDB" id="9814383at2"/>
<dbReference type="eggNOG" id="COG0308">
    <property type="taxonomic scope" value="Bacteria"/>
</dbReference>
<keyword evidence="17" id="KW-1185">Reference proteome</keyword>
<keyword evidence="5 10" id="KW-0479">Metal-binding</keyword>
<comment type="cofactor">
    <cofactor evidence="10 12">
        <name>Zn(2+)</name>
        <dbReference type="ChEBI" id="CHEBI:29105"/>
    </cofactor>
    <text evidence="10 12">Binds 1 zinc ion per subunit.</text>
</comment>
<feature type="domain" description="Aminopeptidase N-like N-terminal" evidence="15">
    <location>
        <begin position="17"/>
        <end position="193"/>
    </location>
</feature>
<evidence type="ECO:0000259" key="13">
    <source>
        <dbReference type="Pfam" id="PF01433"/>
    </source>
</evidence>
<organism evidence="16 17">
    <name type="scientific">Granulicella mallensis (strain ATCC BAA-1857 / DSM 23137 / MP5ACTX8)</name>
    <dbReference type="NCBI Taxonomy" id="682795"/>
    <lineage>
        <taxon>Bacteria</taxon>
        <taxon>Pseudomonadati</taxon>
        <taxon>Acidobacteriota</taxon>
        <taxon>Terriglobia</taxon>
        <taxon>Terriglobales</taxon>
        <taxon>Acidobacteriaceae</taxon>
        <taxon>Granulicella</taxon>
    </lineage>
</organism>
<evidence type="ECO:0000256" key="12">
    <source>
        <dbReference type="RuleBase" id="RU364040"/>
    </source>
</evidence>
<comment type="catalytic activity">
    <reaction evidence="1">
        <text>Release of an N-terminal amino acid, Xaa-|-Yaa- from a peptide, amide or arylamide. Xaa is preferably Ala, but may be most amino acids including Pro (slow action). When a terminal hydrophobic residue is followed by a prolyl residue, the two may be released as an intact Xaa-Pro dipeptide.</text>
        <dbReference type="EC" id="3.4.11.2"/>
    </reaction>
</comment>
<dbReference type="GO" id="GO:0006508">
    <property type="term" value="P:proteolysis"/>
    <property type="evidence" value="ECO:0007669"/>
    <property type="project" value="UniProtKB-KW"/>
</dbReference>
<dbReference type="InterPro" id="IPR042097">
    <property type="entry name" value="Aminopeptidase_N-like_N_sf"/>
</dbReference>
<evidence type="ECO:0000256" key="11">
    <source>
        <dbReference type="PIRSR" id="PIRSR634016-4"/>
    </source>
</evidence>
<comment type="similarity">
    <text evidence="2 12">Belongs to the peptidase M1 family.</text>
</comment>
<dbReference type="GO" id="GO:0008270">
    <property type="term" value="F:zinc ion binding"/>
    <property type="evidence" value="ECO:0007669"/>
    <property type="project" value="UniProtKB-UniRule"/>
</dbReference>
<dbReference type="GO" id="GO:0042277">
    <property type="term" value="F:peptide binding"/>
    <property type="evidence" value="ECO:0007669"/>
    <property type="project" value="TreeGrafter"/>
</dbReference>
<dbReference type="GO" id="GO:0016020">
    <property type="term" value="C:membrane"/>
    <property type="evidence" value="ECO:0007669"/>
    <property type="project" value="TreeGrafter"/>
</dbReference>
<dbReference type="GO" id="GO:0043171">
    <property type="term" value="P:peptide catabolic process"/>
    <property type="evidence" value="ECO:0007669"/>
    <property type="project" value="TreeGrafter"/>
</dbReference>
<dbReference type="SUPFAM" id="SSF63737">
    <property type="entry name" value="Leukotriene A4 hydrolase N-terminal domain"/>
    <property type="match status" value="1"/>
</dbReference>
<dbReference type="CDD" id="cd09601">
    <property type="entry name" value="M1_APN-Q_like"/>
    <property type="match status" value="1"/>
</dbReference>
<evidence type="ECO:0000313" key="16">
    <source>
        <dbReference type="EMBL" id="AEU39083.1"/>
    </source>
</evidence>
<dbReference type="KEGG" id="gma:AciX8_4814"/>
<evidence type="ECO:0000256" key="10">
    <source>
        <dbReference type="PIRSR" id="PIRSR634016-3"/>
    </source>
</evidence>
<evidence type="ECO:0000259" key="14">
    <source>
        <dbReference type="Pfam" id="PF11838"/>
    </source>
</evidence>
<dbReference type="GO" id="GO:0005737">
    <property type="term" value="C:cytoplasm"/>
    <property type="evidence" value="ECO:0007669"/>
    <property type="project" value="TreeGrafter"/>
</dbReference>
<dbReference type="EC" id="3.4.11.-" evidence="12"/>
<evidence type="ECO:0000256" key="4">
    <source>
        <dbReference type="ARBA" id="ARBA00022670"/>
    </source>
</evidence>
<dbReference type="Pfam" id="PF11838">
    <property type="entry name" value="ERAP1_C"/>
    <property type="match status" value="1"/>
</dbReference>
<sequence>MAVLTAQAQRLSTKVLPSHYTLALTPDLHAATFHGEETIDITLAQPATAITLNAIEIRFGTVSVIAGGQTLPGTVSLNEKDQQATLAFPSTVPAGQAHLKISYDGILNNELHGFYLSKSDKRNYAVTQLEATDARRAFPSFDEPAMKATFDISLSVDKGDNVISNTNVVSDTPQGAEKHTITFARTPKMSTYLVAFLVGDFECQTGSADGIPIRACATPDKLGQLQFAVKTAEFVLHYYDTYFGIKYPMPKLDMIGIPDFEAGAMENFGAITYRETAILIDPQTATEGQKAQVAAVIAHEMAHQWFGDMVTMQWWDNLWLNEGFATWLEHKPVNALNSEWNIPQAAAEELDGALNYDAGRVTRTIRSKADTPDEINQQGDELSYGKAGGVLAMVENYIGEETFRQGVHNYLQAHMFGNATAEDFWNAQTANSHKPVDKIMESLIAQPGVPLLEFSVAAGGKTEVRQQRFYLSSSMKDTTGETWTLPVCFKTAGAPTCELLGAKSTSTLNVPAAPYLFANAAAKGYYRTVYAPADYARLVAHAETGLTAPERIVMLDNQWALVRAGKVKVGDFLDLVTAIGKDQDSGVQASALGSVGSIRERIADDADRDKLASWIRTTYLPLYETLGVPSPSDSPDKKQLRAQLFGLLGGAKDEAIITQSRELVGEFMKDPTSVDPTLFQAATAVAATNGDAAFYEHVLQASKNTQNPQMSEQALHLLAYFKDPELVTRTLDYATSGQVRNQDSWILLAIELQKRMSRVQTWQYVQQNWDKVKAQFTTASGAYVVGSTGAFCDATHRDEVKSFFASHPVPSSNRSLQRAVDQINDCIELHDSQEANLKNWLATNVP</sequence>
<name>G8NYM4_GRAMM</name>
<dbReference type="InterPro" id="IPR001930">
    <property type="entry name" value="Peptidase_M1"/>
</dbReference>
<protein>
    <recommendedName>
        <fullName evidence="12">Aminopeptidase</fullName>
        <ecNumber evidence="12">3.4.11.-</ecNumber>
    </recommendedName>
</protein>
<dbReference type="AlphaFoldDB" id="G8NYM4"/>
<dbReference type="Gene3D" id="1.10.390.10">
    <property type="entry name" value="Neutral Protease Domain 2"/>
    <property type="match status" value="1"/>
</dbReference>
<dbReference type="InterPro" id="IPR050344">
    <property type="entry name" value="Peptidase_M1_aminopeptidases"/>
</dbReference>
<dbReference type="InterPro" id="IPR024571">
    <property type="entry name" value="ERAP1-like_C_dom"/>
</dbReference>
<keyword evidence="8 12" id="KW-0482">Metalloprotease</keyword>
<dbReference type="Pfam" id="PF01433">
    <property type="entry name" value="Peptidase_M1"/>
    <property type="match status" value="1"/>
</dbReference>
<keyword evidence="7 10" id="KW-0862">Zinc</keyword>
<dbReference type="Gene3D" id="2.60.40.1730">
    <property type="entry name" value="tricorn interacting facor f3 domain"/>
    <property type="match status" value="1"/>
</dbReference>
<gene>
    <name evidence="16" type="ordered locus">AciX8_4814</name>
</gene>
<dbReference type="FunFam" id="2.60.40.1730:FF:000002">
    <property type="entry name" value="Aminopeptidase"/>
    <property type="match status" value="1"/>
</dbReference>
<feature type="site" description="Transition state stabilizer" evidence="11">
    <location>
        <position position="384"/>
    </location>
</feature>
<dbReference type="Pfam" id="PF17900">
    <property type="entry name" value="Peptidase_M1_N"/>
    <property type="match status" value="1"/>
</dbReference>
<evidence type="ECO:0000256" key="8">
    <source>
        <dbReference type="ARBA" id="ARBA00023049"/>
    </source>
</evidence>
<reference evidence="16 17" key="1">
    <citation type="submission" date="2011-11" db="EMBL/GenBank/DDBJ databases">
        <title>Complete sequence of Granulicella mallensis MP5ACTX8.</title>
        <authorList>
            <consortium name="US DOE Joint Genome Institute"/>
            <person name="Lucas S."/>
            <person name="Copeland A."/>
            <person name="Lapidus A."/>
            <person name="Cheng J.-F."/>
            <person name="Goodwin L."/>
            <person name="Pitluck S."/>
            <person name="Peters L."/>
            <person name="Lu M."/>
            <person name="Detter J.C."/>
            <person name="Han C."/>
            <person name="Tapia R."/>
            <person name="Land M."/>
            <person name="Hauser L."/>
            <person name="Kyrpides N."/>
            <person name="Ivanova N."/>
            <person name="Mikhailova N."/>
            <person name="Pagani I."/>
            <person name="Rawat S."/>
            <person name="Mannisto M."/>
            <person name="Haggblom M."/>
            <person name="Woyke T."/>
        </authorList>
    </citation>
    <scope>NUCLEOTIDE SEQUENCE [LARGE SCALE GENOMIC DNA]</scope>
    <source>
        <strain evidence="17">ATCC BAA-1857 / DSM 23137 / MP5ACTX8</strain>
    </source>
</reference>
<dbReference type="SUPFAM" id="SSF55486">
    <property type="entry name" value="Metalloproteases ('zincins'), catalytic domain"/>
    <property type="match status" value="1"/>
</dbReference>